<feature type="transmembrane region" description="Helical" evidence="6">
    <location>
        <begin position="12"/>
        <end position="31"/>
    </location>
</feature>
<comment type="similarity">
    <text evidence="2">Belongs to the oxidase-dependent Fe transporter (OFeT) (TC 9.A.10.1) family.</text>
</comment>
<accession>A0A964BRL8</accession>
<organism evidence="7 8">
    <name type="scientific">Waterburya agarophytonicola KI4</name>
    <dbReference type="NCBI Taxonomy" id="2874699"/>
    <lineage>
        <taxon>Bacteria</taxon>
        <taxon>Bacillati</taxon>
        <taxon>Cyanobacteriota</taxon>
        <taxon>Cyanophyceae</taxon>
        <taxon>Pleurocapsales</taxon>
        <taxon>Hyellaceae</taxon>
        <taxon>Waterburya</taxon>
        <taxon>Waterburya agarophytonicola</taxon>
    </lineage>
</organism>
<dbReference type="GO" id="GO:0015093">
    <property type="term" value="F:ferrous iron transmembrane transporter activity"/>
    <property type="evidence" value="ECO:0007669"/>
    <property type="project" value="TreeGrafter"/>
</dbReference>
<dbReference type="EMBL" id="JADWDC010000010">
    <property type="protein sequence ID" value="MCC0176540.1"/>
    <property type="molecule type" value="Genomic_DNA"/>
</dbReference>
<feature type="transmembrane region" description="Helical" evidence="6">
    <location>
        <begin position="43"/>
        <end position="65"/>
    </location>
</feature>
<feature type="transmembrane region" description="Helical" evidence="6">
    <location>
        <begin position="189"/>
        <end position="210"/>
    </location>
</feature>
<dbReference type="GO" id="GO:0033573">
    <property type="term" value="C:high-affinity iron permease complex"/>
    <property type="evidence" value="ECO:0007669"/>
    <property type="project" value="InterPro"/>
</dbReference>
<evidence type="ECO:0000313" key="7">
    <source>
        <dbReference type="EMBL" id="MCC0176540.1"/>
    </source>
</evidence>
<evidence type="ECO:0000256" key="5">
    <source>
        <dbReference type="ARBA" id="ARBA00023136"/>
    </source>
</evidence>
<dbReference type="Pfam" id="PF03239">
    <property type="entry name" value="FTR1"/>
    <property type="match status" value="1"/>
</dbReference>
<feature type="transmembrane region" description="Helical" evidence="6">
    <location>
        <begin position="157"/>
        <end position="182"/>
    </location>
</feature>
<evidence type="ECO:0000313" key="8">
    <source>
        <dbReference type="Proteomes" id="UP000729733"/>
    </source>
</evidence>
<dbReference type="AlphaFoldDB" id="A0A964BRL8"/>
<reference evidence="7" key="1">
    <citation type="journal article" date="2021" name="Antonie Van Leeuwenhoek">
        <title>Draft genome and description of Waterburya agarophytonicola gen. nov. sp. nov. (Pleurocapsales, Cyanobacteria): a seaweed symbiont.</title>
        <authorList>
            <person name="Bonthond G."/>
            <person name="Shalygin S."/>
            <person name="Bayer T."/>
            <person name="Weinberger F."/>
        </authorList>
    </citation>
    <scope>NUCLEOTIDE SEQUENCE</scope>
    <source>
        <strain evidence="7">KI4</strain>
    </source>
</reference>
<dbReference type="PANTHER" id="PTHR31632:SF2">
    <property type="entry name" value="PLASMA MEMBRANE IRON PERMEASE"/>
    <property type="match status" value="1"/>
</dbReference>
<keyword evidence="3 6" id="KW-0812">Transmembrane</keyword>
<evidence type="ECO:0000256" key="3">
    <source>
        <dbReference type="ARBA" id="ARBA00022692"/>
    </source>
</evidence>
<gene>
    <name evidence="7" type="ORF">I4641_06055</name>
</gene>
<evidence type="ECO:0000256" key="6">
    <source>
        <dbReference type="SAM" id="Phobius"/>
    </source>
</evidence>
<proteinExistence type="inferred from homology"/>
<dbReference type="Proteomes" id="UP000729733">
    <property type="component" value="Unassembled WGS sequence"/>
</dbReference>
<feature type="transmembrane region" description="Helical" evidence="6">
    <location>
        <begin position="269"/>
        <end position="289"/>
    </location>
</feature>
<dbReference type="RefSeq" id="WP_229639578.1">
    <property type="nucleotide sequence ID" value="NZ_JADWDC010000010.1"/>
</dbReference>
<protein>
    <submittedName>
        <fullName evidence="7">FTR1 family protein</fullName>
    </submittedName>
</protein>
<comment type="subcellular location">
    <subcellularLocation>
        <location evidence="1">Membrane</location>
        <topology evidence="1">Multi-pass membrane protein</topology>
    </subcellularLocation>
</comment>
<evidence type="ECO:0000256" key="4">
    <source>
        <dbReference type="ARBA" id="ARBA00022989"/>
    </source>
</evidence>
<comment type="caution">
    <text evidence="7">The sequence shown here is derived from an EMBL/GenBank/DDBJ whole genome shotgun (WGS) entry which is preliminary data.</text>
</comment>
<keyword evidence="5 6" id="KW-0472">Membrane</keyword>
<keyword evidence="8" id="KW-1185">Reference proteome</keyword>
<name>A0A964BRL8_9CYAN</name>
<dbReference type="PANTHER" id="PTHR31632">
    <property type="entry name" value="IRON TRANSPORTER FTH1"/>
    <property type="match status" value="1"/>
</dbReference>
<feature type="transmembrane region" description="Helical" evidence="6">
    <location>
        <begin position="85"/>
        <end position="103"/>
    </location>
</feature>
<keyword evidence="4 6" id="KW-1133">Transmembrane helix</keyword>
<feature type="transmembrane region" description="Helical" evidence="6">
    <location>
        <begin position="129"/>
        <end position="151"/>
    </location>
</feature>
<evidence type="ECO:0000256" key="2">
    <source>
        <dbReference type="ARBA" id="ARBA00008333"/>
    </source>
</evidence>
<sequence length="313" mass="34148">MDFTSALPTFVVTLREGFEAALVVGIVMACLKKADQTKLYLWVYWGIFAGIITSIAVGFLLGGVITGVETVGGIYAPAVKQLLEGILGLVAISMLSWMLLWMTSQAKSLKGEMEGAINLALNDRNAGKAVFVLIFIAVVREGFETVLFILAKFQQDWTLPAMGAIAGLTLAGIMGVALFALGVKINIRLFFQVMGIFLLLIVGGLVMGALKHFDSAVNMLNQMTLSQLCLFNHDSCILGRLVWNGSNILPDKQFPGIVFKALFGYRETLYLAQIIAYLAFLMAIGTAYFKSLGIRFSVDKKKEKLFSSDLDRS</sequence>
<dbReference type="InterPro" id="IPR004923">
    <property type="entry name" value="FTR1/Fip1/EfeU"/>
</dbReference>
<evidence type="ECO:0000256" key="1">
    <source>
        <dbReference type="ARBA" id="ARBA00004141"/>
    </source>
</evidence>